<keyword evidence="7" id="KW-1185">Reference proteome</keyword>
<organism evidence="6 7">
    <name type="scientific">Occultella glacieicola</name>
    <dbReference type="NCBI Taxonomy" id="2518684"/>
    <lineage>
        <taxon>Bacteria</taxon>
        <taxon>Bacillati</taxon>
        <taxon>Actinomycetota</taxon>
        <taxon>Actinomycetes</taxon>
        <taxon>Micrococcales</taxon>
        <taxon>Ruaniaceae</taxon>
        <taxon>Occultella</taxon>
    </lineage>
</organism>
<feature type="domain" description="Thioredoxin" evidence="5">
    <location>
        <begin position="5"/>
        <end position="155"/>
    </location>
</feature>
<dbReference type="Pfam" id="PF00578">
    <property type="entry name" value="AhpC-TSA"/>
    <property type="match status" value="1"/>
</dbReference>
<dbReference type="RefSeq" id="WP_133109270.1">
    <property type="nucleotide sequence ID" value="NZ_SMNA01000010.1"/>
</dbReference>
<evidence type="ECO:0000256" key="1">
    <source>
        <dbReference type="ARBA" id="ARBA00022559"/>
    </source>
</evidence>
<sequence length="155" mass="16678">MTNVPEPGDLAPDFTAEDTHGTPVSLSALRGTPVALVFFPFAFSGICTGELCELRDNLSSFERAGVRLLGISCDSKFALRAWGEQERFGFDLISDFWPHGQIARSYGVFDSGSGLALRGSLLLDADGVVRWSVLNPRGQARPLAAYLQALDDLAA</sequence>
<dbReference type="Proteomes" id="UP000504882">
    <property type="component" value="Unassembled WGS sequence"/>
</dbReference>
<dbReference type="InterPro" id="IPR036249">
    <property type="entry name" value="Thioredoxin-like_sf"/>
</dbReference>
<dbReference type="InterPro" id="IPR000866">
    <property type="entry name" value="AhpC/TSA"/>
</dbReference>
<keyword evidence="4" id="KW-0676">Redox-active center</keyword>
<protein>
    <submittedName>
        <fullName evidence="6">Peroxiredoxin</fullName>
    </submittedName>
</protein>
<evidence type="ECO:0000313" key="7">
    <source>
        <dbReference type="Proteomes" id="UP000504882"/>
    </source>
</evidence>
<reference evidence="6 7" key="1">
    <citation type="submission" date="2019-03" db="EMBL/GenBank/DDBJ databases">
        <title>Genomic features of bacteria from cold environments.</title>
        <authorList>
            <person name="Shen L."/>
        </authorList>
    </citation>
    <scope>NUCLEOTIDE SEQUENCE [LARGE SCALE GENOMIC DNA]</scope>
    <source>
        <strain evidence="7">T3246-1</strain>
    </source>
</reference>
<dbReference type="PANTHER" id="PTHR43110:SF1">
    <property type="entry name" value="THIOL PEROXIDASE"/>
    <property type="match status" value="1"/>
</dbReference>
<dbReference type="PANTHER" id="PTHR43110">
    <property type="entry name" value="THIOL PEROXIDASE"/>
    <property type="match status" value="1"/>
</dbReference>
<evidence type="ECO:0000259" key="5">
    <source>
        <dbReference type="PROSITE" id="PS51352"/>
    </source>
</evidence>
<dbReference type="Gene3D" id="3.40.30.10">
    <property type="entry name" value="Glutaredoxin"/>
    <property type="match status" value="1"/>
</dbReference>
<evidence type="ECO:0000256" key="3">
    <source>
        <dbReference type="ARBA" id="ARBA00023002"/>
    </source>
</evidence>
<dbReference type="PIRSF" id="PIRSF000239">
    <property type="entry name" value="AHPC"/>
    <property type="match status" value="1"/>
</dbReference>
<keyword evidence="1" id="KW-0575">Peroxidase</keyword>
<dbReference type="CDD" id="cd03018">
    <property type="entry name" value="PRX_AhpE_like"/>
    <property type="match status" value="1"/>
</dbReference>
<dbReference type="InterPro" id="IPR050455">
    <property type="entry name" value="Tpx_Peroxidase_subfamily"/>
</dbReference>
<name>A0ABY2DZA5_9MICO</name>
<dbReference type="SUPFAM" id="SSF52833">
    <property type="entry name" value="Thioredoxin-like"/>
    <property type="match status" value="1"/>
</dbReference>
<comment type="caution">
    <text evidence="6">The sequence shown here is derived from an EMBL/GenBank/DDBJ whole genome shotgun (WGS) entry which is preliminary data.</text>
</comment>
<dbReference type="InterPro" id="IPR024706">
    <property type="entry name" value="Peroxiredoxin_AhpC-typ"/>
</dbReference>
<dbReference type="PROSITE" id="PS51352">
    <property type="entry name" value="THIOREDOXIN_2"/>
    <property type="match status" value="1"/>
</dbReference>
<evidence type="ECO:0000313" key="6">
    <source>
        <dbReference type="EMBL" id="TDE90015.1"/>
    </source>
</evidence>
<proteinExistence type="predicted"/>
<accession>A0ABY2DZA5</accession>
<evidence type="ECO:0000256" key="4">
    <source>
        <dbReference type="ARBA" id="ARBA00023284"/>
    </source>
</evidence>
<keyword evidence="3" id="KW-0560">Oxidoreductase</keyword>
<evidence type="ECO:0000256" key="2">
    <source>
        <dbReference type="ARBA" id="ARBA00022862"/>
    </source>
</evidence>
<gene>
    <name evidence="6" type="ORF">EXU48_19015</name>
</gene>
<dbReference type="InterPro" id="IPR013766">
    <property type="entry name" value="Thioredoxin_domain"/>
</dbReference>
<dbReference type="EMBL" id="SMNA01000010">
    <property type="protein sequence ID" value="TDE90015.1"/>
    <property type="molecule type" value="Genomic_DNA"/>
</dbReference>
<keyword evidence="2" id="KW-0049">Antioxidant</keyword>